<dbReference type="Gene3D" id="2.40.50.200">
    <property type="entry name" value="Bacterial OB-fold"/>
    <property type="match status" value="1"/>
</dbReference>
<feature type="transmembrane region" description="Helical" evidence="2">
    <location>
        <begin position="28"/>
        <end position="49"/>
    </location>
</feature>
<feature type="compositionally biased region" description="Basic and acidic residues" evidence="1">
    <location>
        <begin position="153"/>
        <end position="171"/>
    </location>
</feature>
<feature type="compositionally biased region" description="Basic and acidic residues" evidence="1">
    <location>
        <begin position="8"/>
        <end position="18"/>
    </location>
</feature>
<feature type="region of interest" description="Disordered" evidence="1">
    <location>
        <begin position="1"/>
        <end position="24"/>
    </location>
</feature>
<keyword evidence="2" id="KW-0472">Membrane</keyword>
<dbReference type="InterPro" id="IPR036700">
    <property type="entry name" value="BOBF_sf"/>
</dbReference>
<dbReference type="Proteomes" id="UP000826513">
    <property type="component" value="Chromosome 2"/>
</dbReference>
<sequence>MSITPETEAMHHEEEARHVHPKPKKRHAAAVALGAFAILAVGVAGGAGAMKLTRPSAELAPLIPTAISAASEDSLISVKGKVAEIFGNKFIIQDESGRALVETGREGEGGKIVKPDEIVTVQGRFDNGFLHGSYIVHEDGKTDQLGPAGKPPRGPEHGPEHGPDHGPDRGPLKPLLP</sequence>
<dbReference type="SUPFAM" id="SSF101756">
    <property type="entry name" value="Hypothetical protein YgiW"/>
    <property type="match status" value="1"/>
</dbReference>
<feature type="region of interest" description="Disordered" evidence="1">
    <location>
        <begin position="137"/>
        <end position="177"/>
    </location>
</feature>
<keyword evidence="2" id="KW-1133">Transmembrane helix</keyword>
<evidence type="ECO:0000313" key="3">
    <source>
        <dbReference type="EMBL" id="QYA08850.1"/>
    </source>
</evidence>
<keyword evidence="4" id="KW-1185">Reference proteome</keyword>
<dbReference type="EMBL" id="CP072168">
    <property type="protein sequence ID" value="QYA08850.1"/>
    <property type="molecule type" value="Genomic_DNA"/>
</dbReference>
<reference evidence="3 4" key="1">
    <citation type="submission" date="2021-03" db="EMBL/GenBank/DDBJ databases">
        <title>Rapid diversification of plasmids in a genus of pathogenic and nitrogen fixing bacteria.</title>
        <authorList>
            <person name="Weisberg A.J."/>
            <person name="Miller M."/>
            <person name="Ream W."/>
            <person name="Grunwald N.J."/>
            <person name="Chang J.H."/>
        </authorList>
    </citation>
    <scope>NUCLEOTIDE SEQUENCE [LARGE SCALE GENOMIC DNA]</scope>
    <source>
        <strain evidence="3 4">AF3.44</strain>
    </source>
</reference>
<keyword evidence="2" id="KW-0812">Transmembrane</keyword>
<gene>
    <name evidence="3" type="ORF">J5285_15675</name>
</gene>
<evidence type="ECO:0000256" key="1">
    <source>
        <dbReference type="SAM" id="MobiDB-lite"/>
    </source>
</evidence>
<evidence type="ECO:0000313" key="4">
    <source>
        <dbReference type="Proteomes" id="UP000826513"/>
    </source>
</evidence>
<organism evidence="3 4">
    <name type="scientific">Agrobacterium larrymoorei</name>
    <dbReference type="NCBI Taxonomy" id="160699"/>
    <lineage>
        <taxon>Bacteria</taxon>
        <taxon>Pseudomonadati</taxon>
        <taxon>Pseudomonadota</taxon>
        <taxon>Alphaproteobacteria</taxon>
        <taxon>Hyphomicrobiales</taxon>
        <taxon>Rhizobiaceae</taxon>
        <taxon>Rhizobium/Agrobacterium group</taxon>
        <taxon>Agrobacterium</taxon>
    </lineage>
</organism>
<evidence type="ECO:0000256" key="2">
    <source>
        <dbReference type="SAM" id="Phobius"/>
    </source>
</evidence>
<dbReference type="RefSeq" id="WP_210163875.1">
    <property type="nucleotide sequence ID" value="NZ_CP039692.1"/>
</dbReference>
<accession>A0ABX8T813</accession>
<protein>
    <recommendedName>
        <fullName evidence="5">DUF5666 domain-containing protein</fullName>
    </recommendedName>
</protein>
<name>A0ABX8T813_9HYPH</name>
<evidence type="ECO:0008006" key="5">
    <source>
        <dbReference type="Google" id="ProtNLM"/>
    </source>
</evidence>
<proteinExistence type="predicted"/>